<sequence length="711" mass="75355">MDALDQLDLAVLDTNLLQGGRAEGAISALHGVLRSSQARSGDVVDLTLDVGGCAAAGDTAARSGAGVEPGDADVGNAEVAAEMIASGGASDPLVECSTTTHGIRVHKFAARTWVYPAGVAERAYQLSIIRTALLNNTLVCLPTGLGKTLIAAVVMHNFSRWFPEGKVVFVAPTKPLVSQQVKACYHFMGVPQAALVELTGNTKQEDRQSVWGRPHVRIVFMTPQTFRNDVLVGICPYEVVTCVVVDECHRATGKADVVAAVAHMRKARCQFRVLGLSATPGSSREAIQDVLTNLMISAIEFRSEDDPDLAAYTHAKRIELRTVSPSREVAMARHALLEHFRAVMHDLCAKGAYFGNVDPEMASRFAFLQALKQYRARSAGYNHSVIALFNQAMFLAGLLENLDRWGLDMAQAYIGEKAAEDAGIARMLQSEAHLREFSTRLEQLVRSAASHPKMAALLEVVLEHFQHSADAAAADNLGDPAAAAGAAGAAGHARGSGAAAATAAPVSRVIVFTNLRKSVASICELLAQHAPLITAKVFIGQSGGKAKGGGMPQKEQKAVLADFRAGKFNTLVATCIGEEGLDIPQVDLIVCFDTSKSPIRNIQRMGRTGRHRPGRVVYILASGKEADDYQANLNATQALHEQLRRQAFQLSANPRMLPRARDGSGGAPVDAAGPTRPGVAPSGCCGEGRRGPWRKASKAAQAGCAAGLTCG</sequence>
<dbReference type="GO" id="GO:0005634">
    <property type="term" value="C:nucleus"/>
    <property type="evidence" value="ECO:0007669"/>
    <property type="project" value="UniProtKB-SubCell"/>
</dbReference>
<dbReference type="GO" id="GO:0016787">
    <property type="term" value="F:hydrolase activity"/>
    <property type="evidence" value="ECO:0007669"/>
    <property type="project" value="UniProtKB-KW"/>
</dbReference>
<keyword evidence="3" id="KW-0547">Nucleotide-binding</keyword>
<dbReference type="GO" id="GO:0009378">
    <property type="term" value="F:four-way junction helicase activity"/>
    <property type="evidence" value="ECO:0007669"/>
    <property type="project" value="TreeGrafter"/>
</dbReference>
<proteinExistence type="inferred from homology"/>
<keyword evidence="6" id="KW-0067">ATP-binding</keyword>
<reference evidence="11 12" key="1">
    <citation type="journal article" date="2024" name="Nat. Commun.">
        <title>Phylogenomics reveals the evolutionary origins of lichenization in chlorophyte algae.</title>
        <authorList>
            <person name="Puginier C."/>
            <person name="Libourel C."/>
            <person name="Otte J."/>
            <person name="Skaloud P."/>
            <person name="Haon M."/>
            <person name="Grisel S."/>
            <person name="Petersen M."/>
            <person name="Berrin J.G."/>
            <person name="Delaux P.M."/>
            <person name="Dal Grande F."/>
            <person name="Keller J."/>
        </authorList>
    </citation>
    <scope>NUCLEOTIDE SEQUENCE [LARGE SCALE GENOMIC DNA]</scope>
    <source>
        <strain evidence="11 12">SAG 245.80</strain>
    </source>
</reference>
<dbReference type="Pfam" id="PF00271">
    <property type="entry name" value="Helicase_C"/>
    <property type="match status" value="1"/>
</dbReference>
<evidence type="ECO:0000256" key="6">
    <source>
        <dbReference type="ARBA" id="ARBA00022840"/>
    </source>
</evidence>
<evidence type="ECO:0000256" key="1">
    <source>
        <dbReference type="ARBA" id="ARBA00004123"/>
    </source>
</evidence>
<dbReference type="PROSITE" id="PS51194">
    <property type="entry name" value="HELICASE_CTER"/>
    <property type="match status" value="1"/>
</dbReference>
<evidence type="ECO:0000256" key="4">
    <source>
        <dbReference type="ARBA" id="ARBA00022801"/>
    </source>
</evidence>
<keyword evidence="5" id="KW-0347">Helicase</keyword>
<comment type="subcellular location">
    <subcellularLocation>
        <location evidence="1">Nucleus</location>
    </subcellularLocation>
</comment>
<dbReference type="PANTHER" id="PTHR14025">
    <property type="entry name" value="FANCONI ANEMIA GROUP M FANCM FAMILY MEMBER"/>
    <property type="match status" value="1"/>
</dbReference>
<keyword evidence="7" id="KW-0539">Nucleus</keyword>
<evidence type="ECO:0000259" key="9">
    <source>
        <dbReference type="PROSITE" id="PS51192"/>
    </source>
</evidence>
<keyword evidence="12" id="KW-1185">Reference proteome</keyword>
<gene>
    <name evidence="11" type="ORF">WJX81_002950</name>
</gene>
<evidence type="ECO:0000259" key="10">
    <source>
        <dbReference type="PROSITE" id="PS51194"/>
    </source>
</evidence>
<dbReference type="PANTHER" id="PTHR14025:SF20">
    <property type="entry name" value="FANCONI ANEMIA GROUP M PROTEIN"/>
    <property type="match status" value="1"/>
</dbReference>
<dbReference type="GO" id="GO:0045003">
    <property type="term" value="P:double-strand break repair via synthesis-dependent strand annealing"/>
    <property type="evidence" value="ECO:0007669"/>
    <property type="project" value="TreeGrafter"/>
</dbReference>
<dbReference type="PROSITE" id="PS51192">
    <property type="entry name" value="HELICASE_ATP_BIND_1"/>
    <property type="match status" value="1"/>
</dbReference>
<dbReference type="GO" id="GO:0036297">
    <property type="term" value="P:interstrand cross-link repair"/>
    <property type="evidence" value="ECO:0007669"/>
    <property type="project" value="TreeGrafter"/>
</dbReference>
<dbReference type="Gene3D" id="3.40.50.300">
    <property type="entry name" value="P-loop containing nucleotide triphosphate hydrolases"/>
    <property type="match status" value="2"/>
</dbReference>
<dbReference type="AlphaFoldDB" id="A0AAW1S9J1"/>
<comment type="similarity">
    <text evidence="2">Belongs to the DEAD box helicase family. DEAH subfamily. FANCM sub-subfamily.</text>
</comment>
<evidence type="ECO:0000256" key="3">
    <source>
        <dbReference type="ARBA" id="ARBA00022741"/>
    </source>
</evidence>
<comment type="caution">
    <text evidence="11">The sequence shown here is derived from an EMBL/GenBank/DDBJ whole genome shotgun (WGS) entry which is preliminary data.</text>
</comment>
<dbReference type="Proteomes" id="UP001445335">
    <property type="component" value="Unassembled WGS sequence"/>
</dbReference>
<dbReference type="GO" id="GO:0005524">
    <property type="term" value="F:ATP binding"/>
    <property type="evidence" value="ECO:0007669"/>
    <property type="project" value="UniProtKB-KW"/>
</dbReference>
<dbReference type="GO" id="GO:0000400">
    <property type="term" value="F:four-way junction DNA binding"/>
    <property type="evidence" value="ECO:0007669"/>
    <property type="project" value="TreeGrafter"/>
</dbReference>
<dbReference type="CDD" id="cd18801">
    <property type="entry name" value="SF2_C_FANCM_Hef"/>
    <property type="match status" value="1"/>
</dbReference>
<keyword evidence="4" id="KW-0378">Hydrolase</keyword>
<dbReference type="InterPro" id="IPR001650">
    <property type="entry name" value="Helicase_C-like"/>
</dbReference>
<evidence type="ECO:0000313" key="11">
    <source>
        <dbReference type="EMBL" id="KAK9842497.1"/>
    </source>
</evidence>
<dbReference type="Pfam" id="PF00270">
    <property type="entry name" value="DEAD"/>
    <property type="match status" value="1"/>
</dbReference>
<feature type="domain" description="Helicase C-terminal" evidence="10">
    <location>
        <begin position="496"/>
        <end position="656"/>
    </location>
</feature>
<organism evidence="11 12">
    <name type="scientific">Elliptochloris bilobata</name>
    <dbReference type="NCBI Taxonomy" id="381761"/>
    <lineage>
        <taxon>Eukaryota</taxon>
        <taxon>Viridiplantae</taxon>
        <taxon>Chlorophyta</taxon>
        <taxon>core chlorophytes</taxon>
        <taxon>Trebouxiophyceae</taxon>
        <taxon>Trebouxiophyceae incertae sedis</taxon>
        <taxon>Elliptochloris clade</taxon>
        <taxon>Elliptochloris</taxon>
    </lineage>
</organism>
<evidence type="ECO:0000313" key="12">
    <source>
        <dbReference type="Proteomes" id="UP001445335"/>
    </source>
</evidence>
<dbReference type="SUPFAM" id="SSF52540">
    <property type="entry name" value="P-loop containing nucleoside triphosphate hydrolases"/>
    <property type="match status" value="1"/>
</dbReference>
<dbReference type="EMBL" id="JALJOU010000007">
    <property type="protein sequence ID" value="KAK9842497.1"/>
    <property type="molecule type" value="Genomic_DNA"/>
</dbReference>
<evidence type="ECO:0000256" key="5">
    <source>
        <dbReference type="ARBA" id="ARBA00022806"/>
    </source>
</evidence>
<dbReference type="SMART" id="SM00490">
    <property type="entry name" value="HELICc"/>
    <property type="match status" value="1"/>
</dbReference>
<dbReference type="InterPro" id="IPR014001">
    <property type="entry name" value="Helicase_ATP-bd"/>
</dbReference>
<dbReference type="SMART" id="SM00487">
    <property type="entry name" value="DEXDc"/>
    <property type="match status" value="1"/>
</dbReference>
<dbReference type="FunFam" id="3.40.50.300:FF:000861">
    <property type="entry name" value="Fanconi anemia, complementation group M"/>
    <property type="match status" value="1"/>
</dbReference>
<feature type="domain" description="Helicase ATP-binding" evidence="9">
    <location>
        <begin position="128"/>
        <end position="298"/>
    </location>
</feature>
<dbReference type="GO" id="GO:0043138">
    <property type="term" value="F:3'-5' DNA helicase activity"/>
    <property type="evidence" value="ECO:0007669"/>
    <property type="project" value="TreeGrafter"/>
</dbReference>
<evidence type="ECO:0000256" key="7">
    <source>
        <dbReference type="ARBA" id="ARBA00023242"/>
    </source>
</evidence>
<evidence type="ECO:0000256" key="2">
    <source>
        <dbReference type="ARBA" id="ARBA00009889"/>
    </source>
</evidence>
<feature type="region of interest" description="Disordered" evidence="8">
    <location>
        <begin position="657"/>
        <end position="692"/>
    </location>
</feature>
<evidence type="ECO:0000256" key="8">
    <source>
        <dbReference type="SAM" id="MobiDB-lite"/>
    </source>
</evidence>
<dbReference type="InterPro" id="IPR011545">
    <property type="entry name" value="DEAD/DEAH_box_helicase_dom"/>
</dbReference>
<accession>A0AAW1S9J1</accession>
<dbReference type="InterPro" id="IPR027417">
    <property type="entry name" value="P-loop_NTPase"/>
</dbReference>
<protein>
    <submittedName>
        <fullName evidence="11">Uncharacterized protein</fullName>
    </submittedName>
</protein>
<name>A0AAW1S9J1_9CHLO</name>